<dbReference type="Pfam" id="PF00248">
    <property type="entry name" value="Aldo_ket_red"/>
    <property type="match status" value="1"/>
</dbReference>
<dbReference type="EMBL" id="DVLP01000084">
    <property type="protein sequence ID" value="HIT74522.1"/>
    <property type="molecule type" value="Genomic_DNA"/>
</dbReference>
<comment type="caution">
    <text evidence="8">The sequence shown here is derived from an EMBL/GenBank/DDBJ whole genome shotgun (WGS) entry which is preliminary data.</text>
</comment>
<comment type="similarity">
    <text evidence="1">Belongs to the aldo/keto reductase family.</text>
</comment>
<dbReference type="InterPro" id="IPR036812">
    <property type="entry name" value="NAD(P)_OxRdtase_dom_sf"/>
</dbReference>
<feature type="domain" description="NADP-dependent oxidoreductase" evidence="7">
    <location>
        <begin position="20"/>
        <end position="260"/>
    </location>
</feature>
<evidence type="ECO:0000256" key="5">
    <source>
        <dbReference type="PIRSR" id="PIRSR000097-2"/>
    </source>
</evidence>
<evidence type="ECO:0000256" key="1">
    <source>
        <dbReference type="ARBA" id="ARBA00007905"/>
    </source>
</evidence>
<name>A0A9D1KM93_9ACTN</name>
<protein>
    <submittedName>
        <fullName evidence="8">Aldo/keto reductase</fullName>
    </submittedName>
</protein>
<dbReference type="Gene3D" id="3.20.20.100">
    <property type="entry name" value="NADP-dependent oxidoreductase domain"/>
    <property type="match status" value="1"/>
</dbReference>
<evidence type="ECO:0000256" key="3">
    <source>
        <dbReference type="ARBA" id="ARBA00023002"/>
    </source>
</evidence>
<proteinExistence type="inferred from homology"/>
<dbReference type="PROSITE" id="PS00798">
    <property type="entry name" value="ALDOKETO_REDUCTASE_1"/>
    <property type="match status" value="1"/>
</dbReference>
<dbReference type="FunFam" id="3.20.20.100:FF:000002">
    <property type="entry name" value="2,5-diketo-D-gluconic acid reductase A"/>
    <property type="match status" value="1"/>
</dbReference>
<dbReference type="PIRSF" id="PIRSF000097">
    <property type="entry name" value="AKR"/>
    <property type="match status" value="1"/>
</dbReference>
<dbReference type="InterPro" id="IPR018170">
    <property type="entry name" value="Aldo/ket_reductase_CS"/>
</dbReference>
<dbReference type="PRINTS" id="PR00069">
    <property type="entry name" value="ALDKETRDTASE"/>
</dbReference>
<evidence type="ECO:0000256" key="6">
    <source>
        <dbReference type="PIRSR" id="PIRSR000097-3"/>
    </source>
</evidence>
<gene>
    <name evidence="8" type="ORF">IAA98_02960</name>
</gene>
<keyword evidence="2" id="KW-0521">NADP</keyword>
<feature type="active site" description="Proton donor" evidence="4">
    <location>
        <position position="52"/>
    </location>
</feature>
<organism evidence="8 9">
    <name type="scientific">Candidatus Avipropionibacterium avicola</name>
    <dbReference type="NCBI Taxonomy" id="2840701"/>
    <lineage>
        <taxon>Bacteria</taxon>
        <taxon>Bacillati</taxon>
        <taxon>Actinomycetota</taxon>
        <taxon>Actinomycetes</taxon>
        <taxon>Propionibacteriales</taxon>
        <taxon>Propionibacteriaceae</taxon>
        <taxon>Propionibacteriaceae incertae sedis</taxon>
        <taxon>Candidatus Avipropionibacterium</taxon>
    </lineage>
</organism>
<keyword evidence="3" id="KW-0560">Oxidoreductase</keyword>
<dbReference type="AlphaFoldDB" id="A0A9D1KM93"/>
<reference evidence="8" key="2">
    <citation type="journal article" date="2021" name="PeerJ">
        <title>Extensive microbial diversity within the chicken gut microbiome revealed by metagenomics and culture.</title>
        <authorList>
            <person name="Gilroy R."/>
            <person name="Ravi A."/>
            <person name="Getino M."/>
            <person name="Pursley I."/>
            <person name="Horton D.L."/>
            <person name="Alikhan N.F."/>
            <person name="Baker D."/>
            <person name="Gharbi K."/>
            <person name="Hall N."/>
            <person name="Watson M."/>
            <person name="Adriaenssens E.M."/>
            <person name="Foster-Nyarko E."/>
            <person name="Jarju S."/>
            <person name="Secka A."/>
            <person name="Antonio M."/>
            <person name="Oren A."/>
            <person name="Chaudhuri R.R."/>
            <person name="La Ragione R."/>
            <person name="Hildebrand F."/>
            <person name="Pallen M.J."/>
        </authorList>
    </citation>
    <scope>NUCLEOTIDE SEQUENCE</scope>
    <source>
        <strain evidence="8">ChiGjej1B1-24693</strain>
    </source>
</reference>
<accession>A0A9D1KM93</accession>
<dbReference type="Proteomes" id="UP000886842">
    <property type="component" value="Unassembled WGS sequence"/>
</dbReference>
<dbReference type="SUPFAM" id="SSF51430">
    <property type="entry name" value="NAD(P)-linked oxidoreductase"/>
    <property type="match status" value="1"/>
</dbReference>
<evidence type="ECO:0000313" key="9">
    <source>
        <dbReference type="Proteomes" id="UP000886842"/>
    </source>
</evidence>
<evidence type="ECO:0000259" key="7">
    <source>
        <dbReference type="Pfam" id="PF00248"/>
    </source>
</evidence>
<dbReference type="GO" id="GO:0016616">
    <property type="term" value="F:oxidoreductase activity, acting on the CH-OH group of donors, NAD or NADP as acceptor"/>
    <property type="evidence" value="ECO:0007669"/>
    <property type="project" value="UniProtKB-ARBA"/>
</dbReference>
<dbReference type="InterPro" id="IPR020471">
    <property type="entry name" value="AKR"/>
</dbReference>
<sequence length="273" mass="30362">MTDDVPTLALNDGRMIPQVGFGVWQVSNEDIIPAVSTALEVGYRHIDTAAIYGNEEGVGKAIADSGIPRDELFVTTKLWNTRHHDVVDAAKESLDKLGLDHVDLYLIHWPSPTKGDYIRAWEQMQEVRAQGLSRSIGVSNFTQTHLDTILALIDTVPAVNQIELHPTFAQRAMSAYNASKGIVTEAYSPLGLSQDLQDPAVVEIAEELNRTPAQVILRWHLQKGHVVFPKSVTSSRIKENFRLFDFELDDKAMKAIDGVDAGNRTNQDPDEFF</sequence>
<feature type="binding site" evidence="5">
    <location>
        <position position="108"/>
    </location>
    <ligand>
        <name>substrate</name>
    </ligand>
</feature>
<evidence type="ECO:0000256" key="4">
    <source>
        <dbReference type="PIRSR" id="PIRSR000097-1"/>
    </source>
</evidence>
<dbReference type="PROSITE" id="PS00062">
    <property type="entry name" value="ALDOKETO_REDUCTASE_2"/>
    <property type="match status" value="1"/>
</dbReference>
<reference evidence="8" key="1">
    <citation type="submission" date="2020-10" db="EMBL/GenBank/DDBJ databases">
        <authorList>
            <person name="Gilroy R."/>
        </authorList>
    </citation>
    <scope>NUCLEOTIDE SEQUENCE</scope>
    <source>
        <strain evidence="8">ChiGjej1B1-24693</strain>
    </source>
</reference>
<dbReference type="PANTHER" id="PTHR43827:SF3">
    <property type="entry name" value="NADP-DEPENDENT OXIDOREDUCTASE DOMAIN-CONTAINING PROTEIN"/>
    <property type="match status" value="1"/>
</dbReference>
<evidence type="ECO:0000256" key="2">
    <source>
        <dbReference type="ARBA" id="ARBA00022857"/>
    </source>
</evidence>
<evidence type="ECO:0000313" key="8">
    <source>
        <dbReference type="EMBL" id="HIT74522.1"/>
    </source>
</evidence>
<feature type="site" description="Lowers pKa of active site Tyr" evidence="6">
    <location>
        <position position="77"/>
    </location>
</feature>
<dbReference type="InterPro" id="IPR023210">
    <property type="entry name" value="NADP_OxRdtase_dom"/>
</dbReference>
<dbReference type="PANTHER" id="PTHR43827">
    <property type="entry name" value="2,5-DIKETO-D-GLUCONIC ACID REDUCTASE"/>
    <property type="match status" value="1"/>
</dbReference>